<evidence type="ECO:0000313" key="1">
    <source>
        <dbReference type="EMBL" id="KAK2194909.1"/>
    </source>
</evidence>
<dbReference type="EMBL" id="JALLKP010000002">
    <property type="protein sequence ID" value="KAK2196454.1"/>
    <property type="molecule type" value="Genomic_DNA"/>
</dbReference>
<keyword evidence="3" id="KW-1185">Reference proteome</keyword>
<comment type="caution">
    <text evidence="2">The sequence shown here is derived from an EMBL/GenBank/DDBJ whole genome shotgun (WGS) entry which is preliminary data.</text>
</comment>
<organism evidence="2 3">
    <name type="scientific">Babesia duncani</name>
    <dbReference type="NCBI Taxonomy" id="323732"/>
    <lineage>
        <taxon>Eukaryota</taxon>
        <taxon>Sar</taxon>
        <taxon>Alveolata</taxon>
        <taxon>Apicomplexa</taxon>
        <taxon>Aconoidasida</taxon>
        <taxon>Piroplasmida</taxon>
        <taxon>Babesiidae</taxon>
        <taxon>Babesia</taxon>
    </lineage>
</organism>
<dbReference type="KEGG" id="bdw:94335998"/>
<dbReference type="GeneID" id="94335998"/>
<dbReference type="Proteomes" id="UP001214638">
    <property type="component" value="Unassembled WGS sequence"/>
</dbReference>
<gene>
    <name evidence="2" type="ORF">BdWA1_001700</name>
    <name evidence="1" type="ORF">BdWA1_003627</name>
</gene>
<evidence type="ECO:0000313" key="2">
    <source>
        <dbReference type="EMBL" id="KAK2196454.1"/>
    </source>
</evidence>
<proteinExistence type="predicted"/>
<dbReference type="AlphaFoldDB" id="A0AAD9PKD0"/>
<dbReference type="RefSeq" id="XP_067803296.1">
    <property type="nucleotide sequence ID" value="XM_067946732.1"/>
</dbReference>
<reference evidence="2" key="1">
    <citation type="journal article" date="2023" name="Nat. Microbiol.">
        <title>Babesia duncani multi-omics identifies virulence factors and drug targets.</title>
        <authorList>
            <person name="Singh P."/>
            <person name="Lonardi S."/>
            <person name="Liang Q."/>
            <person name="Vydyam P."/>
            <person name="Khabirova E."/>
            <person name="Fang T."/>
            <person name="Gihaz S."/>
            <person name="Thekkiniath J."/>
            <person name="Munshi M."/>
            <person name="Abel S."/>
            <person name="Ciampossin L."/>
            <person name="Batugedara G."/>
            <person name="Gupta M."/>
            <person name="Lu X.M."/>
            <person name="Lenz T."/>
            <person name="Chakravarty S."/>
            <person name="Cornillot E."/>
            <person name="Hu Y."/>
            <person name="Ma W."/>
            <person name="Gonzalez L.M."/>
            <person name="Sanchez S."/>
            <person name="Estrada K."/>
            <person name="Sanchez-Flores A."/>
            <person name="Montero E."/>
            <person name="Harb O.S."/>
            <person name="Le Roch K.G."/>
            <person name="Mamoun C.B."/>
        </authorList>
    </citation>
    <scope>NUCLEOTIDE SEQUENCE</scope>
    <source>
        <strain evidence="2">WA1</strain>
    </source>
</reference>
<name>A0AAD9PKD0_9APIC</name>
<evidence type="ECO:0000313" key="3">
    <source>
        <dbReference type="Proteomes" id="UP001214638"/>
    </source>
</evidence>
<dbReference type="EMBL" id="JALLKP010000028">
    <property type="protein sequence ID" value="KAK2194909.1"/>
    <property type="molecule type" value="Genomic_DNA"/>
</dbReference>
<protein>
    <submittedName>
        <fullName evidence="2">Uncharacterized protein</fullName>
    </submittedName>
</protein>
<sequence length="200" mass="23596">MIFKSEAHRTLFHRMLYEQIRCNILHRFGGMRQHECRILQEKYCKTFIKAWAVNILNRMPLVSCKQRDFISHETSRIPPSLLSNPEIKTLIKENKSLEWFIDRLNDSESLVPKPYFPSVLRNELPQFPFHPKLIDKARELYGLYKFPFYSLTDSMHVEKDEMFKGLKEPGPTVNSTKVEEFATLDSIYAPSEMETGLYDS</sequence>
<accession>A0AAD9PKD0</accession>